<comment type="caution">
    <text evidence="2">The sequence shown here is derived from an EMBL/GenBank/DDBJ whole genome shotgun (WGS) entry which is preliminary data.</text>
</comment>
<dbReference type="SMART" id="SM00530">
    <property type="entry name" value="HTH_XRE"/>
    <property type="match status" value="1"/>
</dbReference>
<gene>
    <name evidence="2" type="ORF">OMP38_14700</name>
</gene>
<dbReference type="RefSeq" id="WP_277565804.1">
    <property type="nucleotide sequence ID" value="NZ_JAPDHZ010000003.1"/>
</dbReference>
<dbReference type="InterPro" id="IPR010982">
    <property type="entry name" value="Lambda_DNA-bd_dom_sf"/>
</dbReference>
<dbReference type="InterPro" id="IPR001387">
    <property type="entry name" value="Cro/C1-type_HTH"/>
</dbReference>
<sequence length="75" mass="8604">MRVTPGRCLLRQLLKEKRMTQLWLCEQTGISQANMSAYVSGRKKMGVVTMKTLSTLLEVPMDDLYEWEVDDGHGE</sequence>
<dbReference type="Gene3D" id="1.10.260.40">
    <property type="entry name" value="lambda repressor-like DNA-binding domains"/>
    <property type="match status" value="1"/>
</dbReference>
<proteinExistence type="predicted"/>
<dbReference type="PROSITE" id="PS50943">
    <property type="entry name" value="HTH_CROC1"/>
    <property type="match status" value="1"/>
</dbReference>
<feature type="domain" description="HTH cro/C1-type" evidence="1">
    <location>
        <begin position="10"/>
        <end position="64"/>
    </location>
</feature>
<evidence type="ECO:0000259" key="1">
    <source>
        <dbReference type="PROSITE" id="PS50943"/>
    </source>
</evidence>
<dbReference type="CDD" id="cd00093">
    <property type="entry name" value="HTH_XRE"/>
    <property type="match status" value="1"/>
</dbReference>
<dbReference type="Proteomes" id="UP001153387">
    <property type="component" value="Unassembled WGS sequence"/>
</dbReference>
<dbReference type="Pfam" id="PF13443">
    <property type="entry name" value="HTH_26"/>
    <property type="match status" value="1"/>
</dbReference>
<reference evidence="2 3" key="1">
    <citation type="submission" date="2022-10" db="EMBL/GenBank/DDBJ databases">
        <title>Comparative genomic analysis of Cohnella hashimotonis sp. nov., isolated from the International Space Station.</title>
        <authorList>
            <person name="Simpson A."/>
            <person name="Venkateswaran K."/>
        </authorList>
    </citation>
    <scope>NUCLEOTIDE SEQUENCE [LARGE SCALE GENOMIC DNA]</scope>
    <source>
        <strain evidence="2 3">DSM 18997</strain>
    </source>
</reference>
<accession>A0A9X4KHC0</accession>
<keyword evidence="3" id="KW-1185">Reference proteome</keyword>
<protein>
    <submittedName>
        <fullName evidence="2">Helix-turn-helix transcriptional regulator</fullName>
    </submittedName>
</protein>
<dbReference type="EMBL" id="JAPDHZ010000003">
    <property type="protein sequence ID" value="MDG0791966.1"/>
    <property type="molecule type" value="Genomic_DNA"/>
</dbReference>
<evidence type="ECO:0000313" key="3">
    <source>
        <dbReference type="Proteomes" id="UP001153387"/>
    </source>
</evidence>
<name>A0A9X4KHC0_9BACL</name>
<dbReference type="AlphaFoldDB" id="A0A9X4KHC0"/>
<dbReference type="GO" id="GO:0003677">
    <property type="term" value="F:DNA binding"/>
    <property type="evidence" value="ECO:0007669"/>
    <property type="project" value="InterPro"/>
</dbReference>
<evidence type="ECO:0000313" key="2">
    <source>
        <dbReference type="EMBL" id="MDG0791966.1"/>
    </source>
</evidence>
<dbReference type="SUPFAM" id="SSF47413">
    <property type="entry name" value="lambda repressor-like DNA-binding domains"/>
    <property type="match status" value="1"/>
</dbReference>
<organism evidence="2 3">
    <name type="scientific">Cohnella ginsengisoli</name>
    <dbReference type="NCBI Taxonomy" id="425004"/>
    <lineage>
        <taxon>Bacteria</taxon>
        <taxon>Bacillati</taxon>
        <taxon>Bacillota</taxon>
        <taxon>Bacilli</taxon>
        <taxon>Bacillales</taxon>
        <taxon>Paenibacillaceae</taxon>
        <taxon>Cohnella</taxon>
    </lineage>
</organism>